<sequence length="22" mass="2507">MVTEIKLSLSIKLDHQTKLPVI</sequence>
<keyword evidence="2" id="KW-1185">Reference proteome</keyword>
<proteinExistence type="predicted"/>
<dbReference type="EMBL" id="AAXW01000002">
    <property type="protein sequence ID" value="EAZ93580.1"/>
    <property type="molecule type" value="Genomic_DNA"/>
</dbReference>
<accession>A3IIE8</accession>
<dbReference type="Proteomes" id="UP000003781">
    <property type="component" value="Unassembled WGS sequence"/>
</dbReference>
<evidence type="ECO:0000313" key="1">
    <source>
        <dbReference type="EMBL" id="EAZ93580.1"/>
    </source>
</evidence>
<organism evidence="1 2">
    <name type="scientific">Crocosphaera chwakensis CCY0110</name>
    <dbReference type="NCBI Taxonomy" id="391612"/>
    <lineage>
        <taxon>Bacteria</taxon>
        <taxon>Bacillati</taxon>
        <taxon>Cyanobacteriota</taxon>
        <taxon>Cyanophyceae</taxon>
        <taxon>Oscillatoriophycideae</taxon>
        <taxon>Chroococcales</taxon>
        <taxon>Aphanothecaceae</taxon>
        <taxon>Crocosphaera</taxon>
        <taxon>Crocosphaera chwakensis</taxon>
    </lineage>
</organism>
<evidence type="ECO:0000313" key="2">
    <source>
        <dbReference type="Proteomes" id="UP000003781"/>
    </source>
</evidence>
<name>A3IIE8_9CHRO</name>
<comment type="caution">
    <text evidence="1">The sequence shown here is derived from an EMBL/GenBank/DDBJ whole genome shotgun (WGS) entry which is preliminary data.</text>
</comment>
<dbReference type="AlphaFoldDB" id="A3IIE8"/>
<protein>
    <submittedName>
        <fullName evidence="1">Uncharacterized protein</fullName>
    </submittedName>
</protein>
<reference evidence="1 2" key="1">
    <citation type="submission" date="2007-03" db="EMBL/GenBank/DDBJ databases">
        <authorList>
            <person name="Stal L."/>
            <person name="Ferriera S."/>
            <person name="Johnson J."/>
            <person name="Kravitz S."/>
            <person name="Beeson K."/>
            <person name="Sutton G."/>
            <person name="Rogers Y.-H."/>
            <person name="Friedman R."/>
            <person name="Frazier M."/>
            <person name="Venter J.C."/>
        </authorList>
    </citation>
    <scope>NUCLEOTIDE SEQUENCE [LARGE SCALE GENOMIC DNA]</scope>
    <source>
        <strain evidence="1 2">CCY0110</strain>
    </source>
</reference>
<gene>
    <name evidence="1" type="ORF">CY0110_17332</name>
</gene>